<dbReference type="STRING" id="99883.ENSTNIP00000017344"/>
<comment type="subunit">
    <text evidence="3">Interacts with incompletely assembled mitochondrial NADH:ubiquinone oxidoreductase complex (complex I).</text>
</comment>
<sequence length="253" mass="29222">MSAPISCLQRCCWRLALMPVARRPWSSSSGSPPPLHRRLLLFLAQRFYDVEMLLSWQLQRKKTKIQRKNAYYAYTEKFYGRNIAAAYYILNTGGRFRFVGHTEWFCADKRGRFSWDFLNHKDAVLEDVNMSHTLINYRGLSNLEGQGSVRTLSLRGCPEVDDWFLARLHIFQDSLEELDISHCPHVTIGGLPALGNLKRLRRLDVSSLPRVSNPGLVIILLEEMLPRCHITATGYDLSLRPESERKEQLQGQE</sequence>
<dbReference type="Proteomes" id="UP000007303">
    <property type="component" value="Unassembled WGS sequence"/>
</dbReference>
<dbReference type="InParanoid" id="H3DA03"/>
<comment type="function">
    <text evidence="2">Required for the assembly of the mitochondrial NADH:ubiquinone oxidoreductase complex (complex I). Involved in the assembly of the distal region of complex I.</text>
</comment>
<evidence type="ECO:0000256" key="5">
    <source>
        <dbReference type="ARBA" id="ARBA00076566"/>
    </source>
</evidence>
<evidence type="ECO:0000256" key="3">
    <source>
        <dbReference type="ARBA" id="ARBA00062608"/>
    </source>
</evidence>
<reference evidence="6" key="3">
    <citation type="submission" date="2025-09" db="UniProtKB">
        <authorList>
            <consortium name="Ensembl"/>
        </authorList>
    </citation>
    <scope>IDENTIFICATION</scope>
</reference>
<evidence type="ECO:0000256" key="2">
    <source>
        <dbReference type="ARBA" id="ARBA00057777"/>
    </source>
</evidence>
<evidence type="ECO:0000313" key="7">
    <source>
        <dbReference type="Proteomes" id="UP000007303"/>
    </source>
</evidence>
<dbReference type="FunFam" id="3.80.10.10:FF:000168">
    <property type="entry name" value="Distal membrane arm assembly complex 2"/>
    <property type="match status" value="1"/>
</dbReference>
<evidence type="ECO:0000313" key="6">
    <source>
        <dbReference type="Ensembl" id="ENSTNIP00000017344.1"/>
    </source>
</evidence>
<dbReference type="FunCoup" id="H3DA03">
    <property type="interactions" value="739"/>
</dbReference>
<accession>H3DA03</accession>
<keyword evidence="7" id="KW-1185">Reference proteome</keyword>
<reference evidence="6" key="2">
    <citation type="submission" date="2025-08" db="UniProtKB">
        <authorList>
            <consortium name="Ensembl"/>
        </authorList>
    </citation>
    <scope>IDENTIFICATION</scope>
</reference>
<protein>
    <recommendedName>
        <fullName evidence="4">Distal membrane-arm assembly complex protein 2</fullName>
    </recommendedName>
    <alternativeName>
        <fullName evidence="5">ATP synthase subunit s-like protein</fullName>
    </alternativeName>
</protein>
<dbReference type="OMA" id="GFRFAGQ"/>
<dbReference type="InterPro" id="IPR032675">
    <property type="entry name" value="LRR_dom_sf"/>
</dbReference>
<dbReference type="GeneTree" id="ENSGT00940000160500"/>
<name>H3DA03_TETNG</name>
<dbReference type="Ensembl" id="ENSTNIT00000017562.1">
    <property type="protein sequence ID" value="ENSTNIP00000017344.1"/>
    <property type="gene ID" value="ENSTNIG00000014328.1"/>
</dbReference>
<dbReference type="Gene3D" id="3.80.10.10">
    <property type="entry name" value="Ribonuclease Inhibitor"/>
    <property type="match status" value="1"/>
</dbReference>
<reference evidence="7" key="1">
    <citation type="journal article" date="2004" name="Nature">
        <title>Genome duplication in the teleost fish Tetraodon nigroviridis reveals the early vertebrate proto-karyotype.</title>
        <authorList>
            <person name="Jaillon O."/>
            <person name="Aury J.-M."/>
            <person name="Brunet F."/>
            <person name="Petit J.-L."/>
            <person name="Stange-Thomann N."/>
            <person name="Mauceli E."/>
            <person name="Bouneau L."/>
            <person name="Fischer C."/>
            <person name="Ozouf-Costaz C."/>
            <person name="Bernot A."/>
            <person name="Nicaud S."/>
            <person name="Jaffe D."/>
            <person name="Fisher S."/>
            <person name="Lutfalla G."/>
            <person name="Dossat C."/>
            <person name="Segurens B."/>
            <person name="Dasilva C."/>
            <person name="Salanoubat M."/>
            <person name="Levy M."/>
            <person name="Boudet N."/>
            <person name="Castellano S."/>
            <person name="Anthouard V."/>
            <person name="Jubin C."/>
            <person name="Castelli V."/>
            <person name="Katinka M."/>
            <person name="Vacherie B."/>
            <person name="Biemont C."/>
            <person name="Skalli Z."/>
            <person name="Cattolico L."/>
            <person name="Poulain J."/>
            <person name="De Berardinis V."/>
            <person name="Cruaud C."/>
            <person name="Duprat S."/>
            <person name="Brottier P."/>
            <person name="Coutanceau J.-P."/>
            <person name="Gouzy J."/>
            <person name="Parra G."/>
            <person name="Lardier G."/>
            <person name="Chapple C."/>
            <person name="McKernan K.J."/>
            <person name="McEwan P."/>
            <person name="Bosak S."/>
            <person name="Kellis M."/>
            <person name="Volff J.-N."/>
            <person name="Guigo R."/>
            <person name="Zody M.C."/>
            <person name="Mesirov J."/>
            <person name="Lindblad-Toh K."/>
            <person name="Birren B."/>
            <person name="Nusbaum C."/>
            <person name="Kahn D."/>
            <person name="Robinson-Rechavi M."/>
            <person name="Laudet V."/>
            <person name="Schachter V."/>
            <person name="Quetier F."/>
            <person name="Saurin W."/>
            <person name="Scarpelli C."/>
            <person name="Wincker P."/>
            <person name="Lander E.S."/>
            <person name="Weissenbach J."/>
            <person name="Roest Crollius H."/>
        </authorList>
    </citation>
    <scope>NUCLEOTIDE SEQUENCE [LARGE SCALE GENOMIC DNA]</scope>
</reference>
<proteinExistence type="inferred from homology"/>
<comment type="similarity">
    <text evidence="1">Belongs to the ATP synthase subunit s family.</text>
</comment>
<organism evidence="6 7">
    <name type="scientific">Tetraodon nigroviridis</name>
    <name type="common">Spotted green pufferfish</name>
    <name type="synonym">Chelonodon nigroviridis</name>
    <dbReference type="NCBI Taxonomy" id="99883"/>
    <lineage>
        <taxon>Eukaryota</taxon>
        <taxon>Metazoa</taxon>
        <taxon>Chordata</taxon>
        <taxon>Craniata</taxon>
        <taxon>Vertebrata</taxon>
        <taxon>Euteleostomi</taxon>
        <taxon>Actinopterygii</taxon>
        <taxon>Neopterygii</taxon>
        <taxon>Teleostei</taxon>
        <taxon>Neoteleostei</taxon>
        <taxon>Acanthomorphata</taxon>
        <taxon>Eupercaria</taxon>
        <taxon>Tetraodontiformes</taxon>
        <taxon>Tetradontoidea</taxon>
        <taxon>Tetraodontidae</taxon>
        <taxon>Tetraodon</taxon>
    </lineage>
</organism>
<evidence type="ECO:0000256" key="4">
    <source>
        <dbReference type="ARBA" id="ARBA00072316"/>
    </source>
</evidence>
<dbReference type="SUPFAM" id="SSF52047">
    <property type="entry name" value="RNI-like"/>
    <property type="match status" value="1"/>
</dbReference>
<evidence type="ECO:0000256" key="1">
    <source>
        <dbReference type="ARBA" id="ARBA00006901"/>
    </source>
</evidence>
<dbReference type="AlphaFoldDB" id="H3DA03"/>